<proteinExistence type="predicted"/>
<evidence type="ECO:0000256" key="2">
    <source>
        <dbReference type="SAM" id="MobiDB-lite"/>
    </source>
</evidence>
<dbReference type="OrthoDB" id="4179406at2759"/>
<evidence type="ECO:0000313" key="4">
    <source>
        <dbReference type="EMBL" id="KIW99817.1"/>
    </source>
</evidence>
<dbReference type="RefSeq" id="XP_013267030.1">
    <property type="nucleotide sequence ID" value="XM_013411576.1"/>
</dbReference>
<dbReference type="GeneID" id="25298816"/>
<keyword evidence="5" id="KW-1185">Reference proteome</keyword>
<feature type="compositionally biased region" description="Polar residues" evidence="2">
    <location>
        <begin position="33"/>
        <end position="50"/>
    </location>
</feature>
<gene>
    <name evidence="4" type="ORF">Z518_10745</name>
</gene>
<feature type="compositionally biased region" description="Basic and acidic residues" evidence="2">
    <location>
        <begin position="102"/>
        <end position="111"/>
    </location>
</feature>
<feature type="compositionally biased region" description="Acidic residues" evidence="2">
    <location>
        <begin position="17"/>
        <end position="26"/>
    </location>
</feature>
<dbReference type="EMBL" id="KN847484">
    <property type="protein sequence ID" value="KIW99817.1"/>
    <property type="molecule type" value="Genomic_DNA"/>
</dbReference>
<dbReference type="Proteomes" id="UP000053617">
    <property type="component" value="Unassembled WGS sequence"/>
</dbReference>
<evidence type="ECO:0000313" key="5">
    <source>
        <dbReference type="Proteomes" id="UP000053617"/>
    </source>
</evidence>
<evidence type="ECO:0000256" key="1">
    <source>
        <dbReference type="SAM" id="Coils"/>
    </source>
</evidence>
<dbReference type="VEuPathDB" id="FungiDB:Z518_10745"/>
<keyword evidence="1" id="KW-0175">Coiled coil</keyword>
<reference evidence="4 5" key="1">
    <citation type="submission" date="2015-01" db="EMBL/GenBank/DDBJ databases">
        <title>The Genome Sequence of Rhinocladiella mackenzie CBS 650.93.</title>
        <authorList>
            <consortium name="The Broad Institute Genomics Platform"/>
            <person name="Cuomo C."/>
            <person name="de Hoog S."/>
            <person name="Gorbushina A."/>
            <person name="Stielow B."/>
            <person name="Teixiera M."/>
            <person name="Abouelleil A."/>
            <person name="Chapman S.B."/>
            <person name="Priest M."/>
            <person name="Young S.K."/>
            <person name="Wortman J."/>
            <person name="Nusbaum C."/>
            <person name="Birren B."/>
        </authorList>
    </citation>
    <scope>NUCLEOTIDE SEQUENCE [LARGE SCALE GENOMIC DNA]</scope>
    <source>
        <strain evidence="4 5">CBS 650.93</strain>
    </source>
</reference>
<feature type="region of interest" description="Disordered" evidence="2">
    <location>
        <begin position="1"/>
        <end position="126"/>
    </location>
</feature>
<evidence type="ECO:0000256" key="3">
    <source>
        <dbReference type="SAM" id="Phobius"/>
    </source>
</evidence>
<keyword evidence="3" id="KW-0472">Membrane</keyword>
<dbReference type="STRING" id="1442369.A0A0D2GN57"/>
<feature type="coiled-coil region" evidence="1">
    <location>
        <begin position="461"/>
        <end position="513"/>
    </location>
</feature>
<dbReference type="AlphaFoldDB" id="A0A0D2GN57"/>
<name>A0A0D2GN57_9EURO</name>
<feature type="transmembrane region" description="Helical" evidence="3">
    <location>
        <begin position="159"/>
        <end position="179"/>
    </location>
</feature>
<sequence length="539" mass="59720">MGAGTKCQLDDSWVVQDEGEGDDTISWDEGSAASDSNPEDASTVTNPNKRYQTRRKNLSGGQTKSTITHPEPELIMPSMTTSMPVADRLARKRKPAVSSRDTPSKQPREPIARTSSAPKSPEKSMASKIADKAVDVLGHTAEWSLDIIGQTLKALKKPISWLLAAYVFAGILILAQNLLTTSIYTALSPICRVPGISLLHLPICQYHSAITNNDTPTLSTGVSAPVEFDALMKTQSHFEEILSSSAADVSLPLDMKRSEASIRDLRQIVRYSTLSSRNELVLEFDGFIETARMASYDLQKFNSHVGRGVDIALSTARWTQRVLDDMATKQSSRGIVPSWIQDHLLAPFQPVRFTESRLLDQYIAHTRIVSEEIERLIDEAQALLLVLQNLEDHLEVIHSIALRDNVAAQASKDEILSHLWTVLGGNRAQLGKYNRQLALLKQVGQYRKVAWAHVSASVLKLQAMGAELEELRSRVDSAEVLRHHKEVLLSVHLENIRLGVERLEEGRERARRLEQGHIRRVIDGAETGVDGEGFKALSS</sequence>
<keyword evidence="3" id="KW-1133">Transmembrane helix</keyword>
<organism evidence="4 5">
    <name type="scientific">Rhinocladiella mackenziei CBS 650.93</name>
    <dbReference type="NCBI Taxonomy" id="1442369"/>
    <lineage>
        <taxon>Eukaryota</taxon>
        <taxon>Fungi</taxon>
        <taxon>Dikarya</taxon>
        <taxon>Ascomycota</taxon>
        <taxon>Pezizomycotina</taxon>
        <taxon>Eurotiomycetes</taxon>
        <taxon>Chaetothyriomycetidae</taxon>
        <taxon>Chaetothyriales</taxon>
        <taxon>Herpotrichiellaceae</taxon>
        <taxon>Rhinocladiella</taxon>
    </lineage>
</organism>
<protein>
    <submittedName>
        <fullName evidence="4">Uncharacterized protein</fullName>
    </submittedName>
</protein>
<dbReference type="HOGENOM" id="CLU_026455_2_0_1"/>
<feature type="compositionally biased region" description="Polar residues" evidence="2">
    <location>
        <begin position="59"/>
        <end position="68"/>
    </location>
</feature>
<accession>A0A0D2GN57</accession>
<keyword evidence="3" id="KW-0812">Transmembrane</keyword>